<organism evidence="1">
    <name type="scientific">Haemonchus placei</name>
    <name type="common">Barber's pole worm</name>
    <dbReference type="NCBI Taxonomy" id="6290"/>
    <lineage>
        <taxon>Eukaryota</taxon>
        <taxon>Metazoa</taxon>
        <taxon>Ecdysozoa</taxon>
        <taxon>Nematoda</taxon>
        <taxon>Chromadorea</taxon>
        <taxon>Rhabditida</taxon>
        <taxon>Rhabditina</taxon>
        <taxon>Rhabditomorpha</taxon>
        <taxon>Strongyloidea</taxon>
        <taxon>Trichostrongylidae</taxon>
        <taxon>Haemonchus</taxon>
    </lineage>
</organism>
<dbReference type="WBParaSite" id="HPLM_0001227101-mRNA-1">
    <property type="protein sequence ID" value="HPLM_0001227101-mRNA-1"/>
    <property type="gene ID" value="HPLM_0001227101"/>
</dbReference>
<dbReference type="AlphaFoldDB" id="A0A0N4WM55"/>
<name>A0A0N4WM55_HAEPC</name>
<sequence length="196" mass="22042">LSQASDLPFFAVQLSQRRLDALALRPKSMRWWWWWWWRWWLWWSKRMWLPFSSLRTLSSVLDIYHNVPGSDDGVLPPFDVVAHMDPVEVAAEVQEAVVEVAPAVLPDILDVAQAEGLGTPVSAVPAASLNAAVEQNLAVLLDIRVSMVGKLSLPLQVSALSLLLLLSWLSGDDGEVVDTNHRLLTIRHYHTYSDSP</sequence>
<evidence type="ECO:0000313" key="1">
    <source>
        <dbReference type="WBParaSite" id="HPLM_0001227101-mRNA-1"/>
    </source>
</evidence>
<accession>A0A0N4WM55</accession>
<proteinExistence type="predicted"/>
<protein>
    <submittedName>
        <fullName evidence="1">VPS13_mid_rpt domain-containing protein</fullName>
    </submittedName>
</protein>
<reference evidence="1" key="1">
    <citation type="submission" date="2017-02" db="UniProtKB">
        <authorList>
            <consortium name="WormBaseParasite"/>
        </authorList>
    </citation>
    <scope>IDENTIFICATION</scope>
</reference>